<dbReference type="EMBL" id="RCCK01000015">
    <property type="protein sequence ID" value="RLJ71942.1"/>
    <property type="molecule type" value="Genomic_DNA"/>
</dbReference>
<evidence type="ECO:0000313" key="1">
    <source>
        <dbReference type="EMBL" id="RLJ71942.1"/>
    </source>
</evidence>
<dbReference type="AlphaFoldDB" id="A0A497XXA1"/>
<reference evidence="1 2" key="1">
    <citation type="submission" date="2018-10" db="EMBL/GenBank/DDBJ databases">
        <title>Genomic Encyclopedia of Archaeal and Bacterial Type Strains, Phase II (KMG-II): from individual species to whole genera.</title>
        <authorList>
            <person name="Goeker M."/>
        </authorList>
    </citation>
    <scope>NUCLEOTIDE SEQUENCE [LARGE SCALE GENOMIC DNA]</scope>
    <source>
        <strain evidence="1 2">DSM 19624</strain>
    </source>
</reference>
<protein>
    <submittedName>
        <fullName evidence="1">Uncharacterized protein</fullName>
    </submittedName>
</protein>
<evidence type="ECO:0000313" key="2">
    <source>
        <dbReference type="Proteomes" id="UP000273898"/>
    </source>
</evidence>
<name>A0A497XXA1_9SPHI</name>
<comment type="caution">
    <text evidence="1">The sequence shown here is derived from an EMBL/GenBank/DDBJ whole genome shotgun (WGS) entry which is preliminary data.</text>
</comment>
<organism evidence="1 2">
    <name type="scientific">Pedobacter alluvionis</name>
    <dbReference type="NCBI Taxonomy" id="475253"/>
    <lineage>
        <taxon>Bacteria</taxon>
        <taxon>Pseudomonadati</taxon>
        <taxon>Bacteroidota</taxon>
        <taxon>Sphingobacteriia</taxon>
        <taxon>Sphingobacteriales</taxon>
        <taxon>Sphingobacteriaceae</taxon>
        <taxon>Pedobacter</taxon>
    </lineage>
</organism>
<gene>
    <name evidence="1" type="ORF">BCL90_4763</name>
</gene>
<proteinExistence type="predicted"/>
<accession>A0A497XXA1</accession>
<dbReference type="Proteomes" id="UP000273898">
    <property type="component" value="Unassembled WGS sequence"/>
</dbReference>
<sequence length="249" mass="29514">MQYLMNPIEHHLDKGFGITANAYYKSAEHLTTNPFEYYNVTQQAEMPQNFLYRHAIELYLKSIIVIFHKTLKIEYGTVPFDSDHPEIFSKGKWKKLYTCHHVNELYEYWLNKILLTNIETLNKLAPRGEWIETVRVTELLAIITKYDQDSAYFRYPITKNALYDNKKFTMQKFNPSQNLQSFVEEIKRQKSDTNSESFTTLFVDDEDNIIEAFKHEENVLSDVRDALKEVAFYFNCIHSMTRDTLCRGL</sequence>